<dbReference type="Proteomes" id="UP000838412">
    <property type="component" value="Chromosome 2"/>
</dbReference>
<feature type="non-terminal residue" evidence="3">
    <location>
        <position position="1"/>
    </location>
</feature>
<organism evidence="3 4">
    <name type="scientific">Branchiostoma lanceolatum</name>
    <name type="common">Common lancelet</name>
    <name type="synonym">Amphioxus lanceolatum</name>
    <dbReference type="NCBI Taxonomy" id="7740"/>
    <lineage>
        <taxon>Eukaryota</taxon>
        <taxon>Metazoa</taxon>
        <taxon>Chordata</taxon>
        <taxon>Cephalochordata</taxon>
        <taxon>Leptocardii</taxon>
        <taxon>Amphioxiformes</taxon>
        <taxon>Branchiostomatidae</taxon>
        <taxon>Branchiostoma</taxon>
    </lineage>
</organism>
<accession>A0A8J9ZJ14</accession>
<evidence type="ECO:0000256" key="1">
    <source>
        <dbReference type="SAM" id="Coils"/>
    </source>
</evidence>
<feature type="compositionally biased region" description="Basic and acidic residues" evidence="2">
    <location>
        <begin position="876"/>
        <end position="897"/>
    </location>
</feature>
<reference evidence="3" key="1">
    <citation type="submission" date="2022-01" db="EMBL/GenBank/DDBJ databases">
        <authorList>
            <person name="Braso-Vives M."/>
        </authorList>
    </citation>
    <scope>NUCLEOTIDE SEQUENCE</scope>
</reference>
<gene>
    <name evidence="3" type="primary">CNTLN</name>
    <name evidence="3" type="ORF">BLAG_LOCUS14597</name>
</gene>
<dbReference type="GO" id="GO:0005814">
    <property type="term" value="C:centriole"/>
    <property type="evidence" value="ECO:0007669"/>
    <property type="project" value="TreeGrafter"/>
</dbReference>
<dbReference type="PANTHER" id="PTHR18957">
    <property type="entry name" value="CENTLEIN"/>
    <property type="match status" value="1"/>
</dbReference>
<dbReference type="OrthoDB" id="10011458at2759"/>
<keyword evidence="4" id="KW-1185">Reference proteome</keyword>
<evidence type="ECO:0000256" key="2">
    <source>
        <dbReference type="SAM" id="MobiDB-lite"/>
    </source>
</evidence>
<feature type="region of interest" description="Disordered" evidence="2">
    <location>
        <begin position="643"/>
        <end position="663"/>
    </location>
</feature>
<feature type="compositionally biased region" description="Low complexity" evidence="2">
    <location>
        <begin position="777"/>
        <end position="792"/>
    </location>
</feature>
<feature type="coiled-coil region" evidence="1">
    <location>
        <begin position="1067"/>
        <end position="1143"/>
    </location>
</feature>
<feature type="coiled-coil region" evidence="1">
    <location>
        <begin position="966"/>
        <end position="1028"/>
    </location>
</feature>
<dbReference type="GO" id="GO:0005813">
    <property type="term" value="C:centrosome"/>
    <property type="evidence" value="ECO:0007669"/>
    <property type="project" value="TreeGrafter"/>
</dbReference>
<feature type="compositionally biased region" description="Low complexity" evidence="2">
    <location>
        <begin position="850"/>
        <end position="862"/>
    </location>
</feature>
<dbReference type="Gene3D" id="1.20.5.170">
    <property type="match status" value="1"/>
</dbReference>
<protein>
    <submittedName>
        <fullName evidence="3">CNTLN protein</fullName>
    </submittedName>
</protein>
<feature type="region of interest" description="Disordered" evidence="2">
    <location>
        <begin position="451"/>
        <end position="486"/>
    </location>
</feature>
<feature type="compositionally biased region" description="Acidic residues" evidence="2">
    <location>
        <begin position="829"/>
        <end position="838"/>
    </location>
</feature>
<feature type="coiled-coil region" evidence="1">
    <location>
        <begin position="1172"/>
        <end position="1199"/>
    </location>
</feature>
<evidence type="ECO:0000313" key="3">
    <source>
        <dbReference type="EMBL" id="CAH1255617.1"/>
    </source>
</evidence>
<dbReference type="InterPro" id="IPR038810">
    <property type="entry name" value="CNTLN"/>
</dbReference>
<dbReference type="GO" id="GO:0010457">
    <property type="term" value="P:centriole-centriole cohesion"/>
    <property type="evidence" value="ECO:0007669"/>
    <property type="project" value="TreeGrafter"/>
</dbReference>
<feature type="region of interest" description="Disordered" evidence="2">
    <location>
        <begin position="553"/>
        <end position="576"/>
    </location>
</feature>
<dbReference type="PANTHER" id="PTHR18957:SF0">
    <property type="entry name" value="CENTLEIN"/>
    <property type="match status" value="1"/>
</dbReference>
<feature type="compositionally biased region" description="Low complexity" evidence="2">
    <location>
        <begin position="758"/>
        <end position="769"/>
    </location>
</feature>
<proteinExistence type="predicted"/>
<sequence length="1364" mass="155886">VSWHCATIQTINDCKQESHNLHDDLTQGHLQLLVPRESVQRDLIQRIFSDFVNEETLQMDLKDAEIARLKAENEALADELSQCQADKEFVWSLWKRLQVASPDITQAISQVIQREKEKAEIKDRKVLDILQTKDNKIHELEETIATQQRELNSIVQRKLSLDEEKGKLQADLKEVKERNNFLENMLKTKERKEKENEEHSKTLVESLQQEKDDLNRRITDLIVELETDKEEKTELLGSKMSLATKIKVLEDEVRGLNNRADRLTRECADMRERLSSSDQQLDQRNRDLDTKTADLDRTRKELAELQNTHRLCSEQAAQQAELIRQLQTLQLDTQKVLRNQEDAYNFESTSYQKMYAELSVQFNALQAAEMELRQQHQELLADLRERDELILELRDSLNISRNTGTQANLHPRDQDTQVSTDAIQLECRLESQETEIQLLKDKLRERNRQLKNLEKGATSTPGASPLQRGRKGGAGGRIPARARSLSPNRKMGVIEQQRRLDTAEKKAADLLKKLKFKDNELSELKKAHDNRLNRLRALQSSHRILKEQIKTYEEHEKSGKRSKARRSDPRSLQQEDSDTVWNELTYFRQENKKLMLERMNLQEEVDLLKVQVSQQEASVNDLTNMLQQEREELMFQLAERDLASRSGGNATSTPRKKSAADELQETLRKNKTLEKRLKNLEKENKELTSALEKDNRKLTEDKESLVKEKRTLRNEVNQLRKELSDHREEAENLQSENTALSEEIAELQSEVADLKSEISGLKSESSSLKTEAKRLKSQMQSQSQKNKQAQQKMRVRLAINSAKTSSKSSVKQHQKFLNKSIEQMSEMFDGFEGDDWEEMSTTSANESTDETTGGEMTGESLGQLIVSAARSGARGKTLEDSNEEVKGSDAESSKGSDDLTAADTSLTSTLTEQSELTTEQLTAGRTKHRPGKKPGGRRHVPSPAGRGLKQRVGSLQQQVATLKAVKEKTAKALSQQTEANEQLQSDLGLANQRLKVTRQTVQKLTTELESCQSEKSALEKQLAELGDSSITSAGSHAAKSHTQADWKHLENRVRTTANEVSRQSDVIKALRAENEDQAVQLRTYQERCGRLERDVTMKRTLIEDMKLKVKMAQENAQTDSSAVQQLEERIKALTLDTEQRKTQLGSLKRRIAAVTKDKYHYEQLYFQTQQDLEKKTKQLQETQTRRHEAETVASELESAAAHQLQGLATKSELAIEAVETKLNKSQTRVGELNTFVKALSAELLHQVQSTRRQVLRVQEDSRRTRERERGQTDESLTKAQSLACSILNISEADLDDIMNPEEETGTGVDVKAEKKKDQQWNKKLEKVLSAKVPFATALLELVVEKMEERVDLLERLYRTQDRGD</sequence>
<feature type="region of interest" description="Disordered" evidence="2">
    <location>
        <begin position="758"/>
        <end position="795"/>
    </location>
</feature>
<evidence type="ECO:0000313" key="4">
    <source>
        <dbReference type="Proteomes" id="UP000838412"/>
    </source>
</evidence>
<feature type="region of interest" description="Disordered" evidence="2">
    <location>
        <begin position="826"/>
        <end position="953"/>
    </location>
</feature>
<feature type="compositionally biased region" description="Low complexity" evidence="2">
    <location>
        <begin position="898"/>
        <end position="922"/>
    </location>
</feature>
<feature type="coiled-coil region" evidence="1">
    <location>
        <begin position="52"/>
        <end position="86"/>
    </location>
</feature>
<name>A0A8J9ZJ14_BRALA</name>
<feature type="compositionally biased region" description="Basic residues" evidence="2">
    <location>
        <begin position="925"/>
        <end position="940"/>
    </location>
</feature>
<feature type="compositionally biased region" description="Basic and acidic residues" evidence="2">
    <location>
        <begin position="553"/>
        <end position="569"/>
    </location>
</feature>
<dbReference type="EMBL" id="OV696687">
    <property type="protein sequence ID" value="CAH1255617.1"/>
    <property type="molecule type" value="Genomic_DNA"/>
</dbReference>
<feature type="coiled-coil region" evidence="1">
    <location>
        <begin position="130"/>
        <end position="315"/>
    </location>
</feature>
<keyword evidence="1" id="KW-0175">Coiled coil</keyword>